<evidence type="ECO:0000256" key="3">
    <source>
        <dbReference type="ARBA" id="ARBA00022692"/>
    </source>
</evidence>
<accession>A0AAD1RB53</accession>
<evidence type="ECO:0000313" key="13">
    <source>
        <dbReference type="EMBL" id="CAH2247168.1"/>
    </source>
</evidence>
<evidence type="ECO:0000313" key="14">
    <source>
        <dbReference type="Proteomes" id="UP001295444"/>
    </source>
</evidence>
<evidence type="ECO:0000256" key="6">
    <source>
        <dbReference type="ARBA" id="ARBA00023136"/>
    </source>
</evidence>
<dbReference type="Proteomes" id="UP001295444">
    <property type="component" value="Chromosome 02"/>
</dbReference>
<evidence type="ECO:0000256" key="10">
    <source>
        <dbReference type="RuleBase" id="RU000688"/>
    </source>
</evidence>
<evidence type="ECO:0000259" key="12">
    <source>
        <dbReference type="PROSITE" id="PS50262"/>
    </source>
</evidence>
<evidence type="ECO:0000256" key="1">
    <source>
        <dbReference type="ARBA" id="ARBA00004651"/>
    </source>
</evidence>
<feature type="transmembrane region" description="Helical" evidence="11">
    <location>
        <begin position="55"/>
        <end position="77"/>
    </location>
</feature>
<evidence type="ECO:0000256" key="2">
    <source>
        <dbReference type="ARBA" id="ARBA00022475"/>
    </source>
</evidence>
<keyword evidence="14" id="KW-1185">Reference proteome</keyword>
<protein>
    <submittedName>
        <fullName evidence="13">P2Y purinoceptor 14</fullName>
    </submittedName>
</protein>
<dbReference type="Gene3D" id="1.20.1070.10">
    <property type="entry name" value="Rhodopsin 7-helix transmembrane proteins"/>
    <property type="match status" value="1"/>
</dbReference>
<dbReference type="PROSITE" id="PS00237">
    <property type="entry name" value="G_PROTEIN_RECEP_F1_1"/>
    <property type="match status" value="1"/>
</dbReference>
<dbReference type="GO" id="GO:0005886">
    <property type="term" value="C:plasma membrane"/>
    <property type="evidence" value="ECO:0007669"/>
    <property type="project" value="UniProtKB-SubCell"/>
</dbReference>
<evidence type="ECO:0000256" key="4">
    <source>
        <dbReference type="ARBA" id="ARBA00022989"/>
    </source>
</evidence>
<dbReference type="PANTHER" id="PTHR24233">
    <property type="entry name" value="P2Y PURINOCEPTOR-RELATED G-PROTEIN COUPLED RECEPTOR"/>
    <property type="match status" value="1"/>
</dbReference>
<dbReference type="GO" id="GO:0045028">
    <property type="term" value="F:G protein-coupled purinergic nucleotide receptor activity"/>
    <property type="evidence" value="ECO:0007669"/>
    <property type="project" value="InterPro"/>
</dbReference>
<feature type="transmembrane region" description="Helical" evidence="11">
    <location>
        <begin position="184"/>
        <end position="207"/>
    </location>
</feature>
<reference evidence="13" key="1">
    <citation type="submission" date="2022-03" db="EMBL/GenBank/DDBJ databases">
        <authorList>
            <person name="Alioto T."/>
            <person name="Alioto T."/>
            <person name="Gomez Garrido J."/>
        </authorList>
    </citation>
    <scope>NUCLEOTIDE SEQUENCE</scope>
</reference>
<comment type="similarity">
    <text evidence="10">Belongs to the G-protein coupled receptor 1 family.</text>
</comment>
<evidence type="ECO:0000256" key="5">
    <source>
        <dbReference type="ARBA" id="ARBA00023040"/>
    </source>
</evidence>
<dbReference type="PANTHER" id="PTHR24233:SF3">
    <property type="entry name" value="P2Y PURINOCEPTOR 14"/>
    <property type="match status" value="1"/>
</dbReference>
<sequence>MNNSTEMTKEECVLNQVVLTRVLPSLYTIIFFVGICLNGLNLWIFCYIPSDRSFIVYLKNIVVADLIMTITFPVKILSDAKIGHEMLYIVVCRFSQVVFYLNMYIGILFLAILGFDRYYKIVMPMQSSSFQTVSFSKFISAGIWITMAIITVPNMILTNKPSSGTGKTNCAQLKSPLGVQWHKASNYICIAIFVFVFCLLVVFYLSISRKIYKSHQRLRRNSDARRASKRNIYSILFVFFVCFVPYHVCRIPYTLSQTGSNYSCQVRNTLFYIKEITLLMSASNVCLDPVIYFFMCQPFRKRLFEKLHINNSIQETERTVRISSTRIL</sequence>
<feature type="transmembrane region" description="Helical" evidence="11">
    <location>
        <begin position="228"/>
        <end position="248"/>
    </location>
</feature>
<evidence type="ECO:0000256" key="11">
    <source>
        <dbReference type="SAM" id="Phobius"/>
    </source>
</evidence>
<keyword evidence="8" id="KW-0325">Glycoprotein</keyword>
<dbReference type="Pfam" id="PF00001">
    <property type="entry name" value="7tm_1"/>
    <property type="match status" value="1"/>
</dbReference>
<comment type="subcellular location">
    <subcellularLocation>
        <location evidence="1">Cell membrane</location>
        <topology evidence="1">Multi-pass membrane protein</topology>
    </subcellularLocation>
</comment>
<gene>
    <name evidence="13" type="ORF">PECUL_23A043164</name>
</gene>
<feature type="transmembrane region" description="Helical" evidence="11">
    <location>
        <begin position="97"/>
        <end position="115"/>
    </location>
</feature>
<dbReference type="InterPro" id="IPR017452">
    <property type="entry name" value="GPCR_Rhodpsn_7TM"/>
</dbReference>
<dbReference type="PRINTS" id="PR00237">
    <property type="entry name" value="GPCRRHODOPSN"/>
</dbReference>
<evidence type="ECO:0000256" key="9">
    <source>
        <dbReference type="ARBA" id="ARBA00023224"/>
    </source>
</evidence>
<feature type="transmembrane region" description="Helical" evidence="11">
    <location>
        <begin position="135"/>
        <end position="157"/>
    </location>
</feature>
<keyword evidence="7 10" id="KW-0675">Receptor</keyword>
<dbReference type="AlphaFoldDB" id="A0AAD1RB53"/>
<dbReference type="FunFam" id="1.20.1070.10:FF:000049">
    <property type="entry name" value="G-protein coupled receptor 87"/>
    <property type="match status" value="1"/>
</dbReference>
<organism evidence="13 14">
    <name type="scientific">Pelobates cultripes</name>
    <name type="common">Western spadefoot toad</name>
    <dbReference type="NCBI Taxonomy" id="61616"/>
    <lineage>
        <taxon>Eukaryota</taxon>
        <taxon>Metazoa</taxon>
        <taxon>Chordata</taxon>
        <taxon>Craniata</taxon>
        <taxon>Vertebrata</taxon>
        <taxon>Euteleostomi</taxon>
        <taxon>Amphibia</taxon>
        <taxon>Batrachia</taxon>
        <taxon>Anura</taxon>
        <taxon>Pelobatoidea</taxon>
        <taxon>Pelobatidae</taxon>
        <taxon>Pelobates</taxon>
    </lineage>
</organism>
<dbReference type="PRINTS" id="PR01655">
    <property type="entry name" value="UDPGLUCOSER"/>
</dbReference>
<evidence type="ECO:0000256" key="8">
    <source>
        <dbReference type="ARBA" id="ARBA00023180"/>
    </source>
</evidence>
<feature type="transmembrane region" description="Helical" evidence="11">
    <location>
        <begin position="26"/>
        <end position="48"/>
    </location>
</feature>
<feature type="transmembrane region" description="Helical" evidence="11">
    <location>
        <begin position="276"/>
        <end position="296"/>
    </location>
</feature>
<keyword evidence="2" id="KW-1003">Cell membrane</keyword>
<feature type="domain" description="G-protein coupled receptors family 1 profile" evidence="12">
    <location>
        <begin position="37"/>
        <end position="292"/>
    </location>
</feature>
<keyword evidence="5 10" id="KW-0297">G-protein coupled receptor</keyword>
<dbReference type="InterPro" id="IPR000276">
    <property type="entry name" value="GPCR_Rhodpsn"/>
</dbReference>
<name>A0AAD1RB53_PELCU</name>
<dbReference type="PRINTS" id="PR01157">
    <property type="entry name" value="P2YPURNOCPTR"/>
</dbReference>
<dbReference type="InterPro" id="IPR005466">
    <property type="entry name" value="P2Y14_rcpt"/>
</dbReference>
<proteinExistence type="inferred from homology"/>
<evidence type="ECO:0000256" key="7">
    <source>
        <dbReference type="ARBA" id="ARBA00023170"/>
    </source>
</evidence>
<keyword evidence="9 10" id="KW-0807">Transducer</keyword>
<keyword evidence="6 11" id="KW-0472">Membrane</keyword>
<dbReference type="EMBL" id="OW240913">
    <property type="protein sequence ID" value="CAH2247168.1"/>
    <property type="molecule type" value="Genomic_DNA"/>
</dbReference>
<dbReference type="SUPFAM" id="SSF81321">
    <property type="entry name" value="Family A G protein-coupled receptor-like"/>
    <property type="match status" value="1"/>
</dbReference>
<dbReference type="PROSITE" id="PS50262">
    <property type="entry name" value="G_PROTEIN_RECEP_F1_2"/>
    <property type="match status" value="1"/>
</dbReference>
<keyword evidence="4 11" id="KW-1133">Transmembrane helix</keyword>
<keyword evidence="3 10" id="KW-0812">Transmembrane</keyword>